<organism evidence="7 8">
    <name type="scientific">Candidatus Magnetoglobus multicellularis str. Araruama</name>
    <dbReference type="NCBI Taxonomy" id="890399"/>
    <lineage>
        <taxon>Bacteria</taxon>
        <taxon>Pseudomonadati</taxon>
        <taxon>Thermodesulfobacteriota</taxon>
        <taxon>Desulfobacteria</taxon>
        <taxon>Desulfobacterales</taxon>
        <taxon>Desulfobacteraceae</taxon>
        <taxon>Candidatus Magnetoglobus</taxon>
    </lineage>
</organism>
<dbReference type="PANTHER" id="PTHR30606">
    <property type="entry name" value="LIPID A BIOSYNTHESIS LAUROYL ACYLTRANSFERASE"/>
    <property type="match status" value="1"/>
</dbReference>
<keyword evidence="3" id="KW-0997">Cell inner membrane</keyword>
<evidence type="ECO:0000256" key="2">
    <source>
        <dbReference type="ARBA" id="ARBA00022475"/>
    </source>
</evidence>
<dbReference type="PIRSF" id="PIRSF026649">
    <property type="entry name" value="MsbB"/>
    <property type="match status" value="1"/>
</dbReference>
<dbReference type="GO" id="GO:0016746">
    <property type="term" value="F:acyltransferase activity"/>
    <property type="evidence" value="ECO:0007669"/>
    <property type="project" value="UniProtKB-KW"/>
</dbReference>
<keyword evidence="2" id="KW-1003">Cell membrane</keyword>
<dbReference type="InterPro" id="IPR004960">
    <property type="entry name" value="LipA_acyltrans"/>
</dbReference>
<evidence type="ECO:0000313" key="8">
    <source>
        <dbReference type="Proteomes" id="UP000189670"/>
    </source>
</evidence>
<evidence type="ECO:0000256" key="4">
    <source>
        <dbReference type="ARBA" id="ARBA00022679"/>
    </source>
</evidence>
<comment type="subcellular location">
    <subcellularLocation>
        <location evidence="1">Cell inner membrane</location>
    </subcellularLocation>
</comment>
<evidence type="ECO:0000256" key="1">
    <source>
        <dbReference type="ARBA" id="ARBA00004533"/>
    </source>
</evidence>
<comment type="caution">
    <text evidence="7">The sequence shown here is derived from an EMBL/GenBank/DDBJ whole genome shotgun (WGS) entry which is preliminary data.</text>
</comment>
<dbReference type="GO" id="GO:0005886">
    <property type="term" value="C:plasma membrane"/>
    <property type="evidence" value="ECO:0007669"/>
    <property type="project" value="UniProtKB-SubCell"/>
</dbReference>
<accession>A0A1V1PBG5</accession>
<evidence type="ECO:0000256" key="3">
    <source>
        <dbReference type="ARBA" id="ARBA00022519"/>
    </source>
</evidence>
<dbReference type="Pfam" id="PF03279">
    <property type="entry name" value="Lip_A_acyltrans"/>
    <property type="match status" value="1"/>
</dbReference>
<dbReference type="AlphaFoldDB" id="A0A1V1PBG5"/>
<dbReference type="GO" id="GO:0009247">
    <property type="term" value="P:glycolipid biosynthetic process"/>
    <property type="evidence" value="ECO:0007669"/>
    <property type="project" value="UniProtKB-ARBA"/>
</dbReference>
<keyword evidence="5" id="KW-0472">Membrane</keyword>
<proteinExistence type="predicted"/>
<dbReference type="EMBL" id="ATBP01000179">
    <property type="protein sequence ID" value="ETR72138.1"/>
    <property type="molecule type" value="Genomic_DNA"/>
</dbReference>
<keyword evidence="6 7" id="KW-0012">Acyltransferase</keyword>
<dbReference type="PANTHER" id="PTHR30606:SF10">
    <property type="entry name" value="PHOSPHATIDYLINOSITOL MANNOSIDE ACYLTRANSFERASE"/>
    <property type="match status" value="1"/>
</dbReference>
<dbReference type="CDD" id="cd07984">
    <property type="entry name" value="LPLAT_LABLAT-like"/>
    <property type="match status" value="1"/>
</dbReference>
<dbReference type="Proteomes" id="UP000189670">
    <property type="component" value="Unassembled WGS sequence"/>
</dbReference>
<gene>
    <name evidence="7" type="ORF">OMM_07688</name>
</gene>
<protein>
    <submittedName>
        <fullName evidence="7">Lipid A biosynthesis acyltransferase</fullName>
    </submittedName>
</protein>
<reference evidence="8" key="1">
    <citation type="submission" date="2012-11" db="EMBL/GenBank/DDBJ databases">
        <authorList>
            <person name="Lucero-Rivera Y.E."/>
            <person name="Tovar-Ramirez D."/>
        </authorList>
    </citation>
    <scope>NUCLEOTIDE SEQUENCE [LARGE SCALE GENOMIC DNA]</scope>
    <source>
        <strain evidence="8">Araruama</strain>
    </source>
</reference>
<keyword evidence="4 7" id="KW-0808">Transferase</keyword>
<evidence type="ECO:0000256" key="6">
    <source>
        <dbReference type="ARBA" id="ARBA00023315"/>
    </source>
</evidence>
<sequence>MGILPKSWRDRLGDALGKLIYRFDHRHRKVVLKNLTTAFGQEKTPEEIRDIAIRCFKNLGRICFDIGWISVSKNTLDIYEVQGAQNLYRAHQQGKGVLIVTAHFGNWELLREAGHYVLQRFGWQSSIVARRLDFLPLERFFLEVRSRLGTLVLPTRRHTYKKILEILADRHSKNHVVLLNDQRVDWYEGVFVDFLGQLACTNTGLARLAKQTGAPVVPLYVIRTEKGFIAQFQPEIPWIPTDDDYWDMAENTQRYNKNIEAMICQYPEQWFWVHNRWKTPPWCPWPKDR</sequence>
<evidence type="ECO:0000313" key="7">
    <source>
        <dbReference type="EMBL" id="ETR72138.1"/>
    </source>
</evidence>
<name>A0A1V1PBG5_9BACT</name>
<evidence type="ECO:0000256" key="5">
    <source>
        <dbReference type="ARBA" id="ARBA00023136"/>
    </source>
</evidence>